<evidence type="ECO:0000256" key="1">
    <source>
        <dbReference type="SAM" id="MobiDB-lite"/>
    </source>
</evidence>
<dbReference type="OrthoDB" id="8193799at2759"/>
<reference evidence="2" key="1">
    <citation type="submission" date="2021-12" db="EMBL/GenBank/DDBJ databases">
        <authorList>
            <person name="King R."/>
        </authorList>
    </citation>
    <scope>NUCLEOTIDE SEQUENCE</scope>
</reference>
<gene>
    <name evidence="2" type="ORF">DIATSA_LOCUS9301</name>
</gene>
<dbReference type="EMBL" id="OU893335">
    <property type="protein sequence ID" value="CAG9791703.1"/>
    <property type="molecule type" value="Genomic_DNA"/>
</dbReference>
<name>A0A9N9R8U2_9NEOP</name>
<organism evidence="2 3">
    <name type="scientific">Diatraea saccharalis</name>
    <name type="common">sugarcane borer</name>
    <dbReference type="NCBI Taxonomy" id="40085"/>
    <lineage>
        <taxon>Eukaryota</taxon>
        <taxon>Metazoa</taxon>
        <taxon>Ecdysozoa</taxon>
        <taxon>Arthropoda</taxon>
        <taxon>Hexapoda</taxon>
        <taxon>Insecta</taxon>
        <taxon>Pterygota</taxon>
        <taxon>Neoptera</taxon>
        <taxon>Endopterygota</taxon>
        <taxon>Lepidoptera</taxon>
        <taxon>Glossata</taxon>
        <taxon>Ditrysia</taxon>
        <taxon>Pyraloidea</taxon>
        <taxon>Crambidae</taxon>
        <taxon>Crambinae</taxon>
        <taxon>Diatraea</taxon>
    </lineage>
</organism>
<protein>
    <submittedName>
        <fullName evidence="2">Uncharacterized protein</fullName>
    </submittedName>
</protein>
<dbReference type="AlphaFoldDB" id="A0A9N9R8U2"/>
<evidence type="ECO:0000313" key="3">
    <source>
        <dbReference type="Proteomes" id="UP001153714"/>
    </source>
</evidence>
<evidence type="ECO:0000313" key="2">
    <source>
        <dbReference type="EMBL" id="CAG9791703.1"/>
    </source>
</evidence>
<sequence>MSTVFNLLKLFSMKSVFRSRTSGCLTRPVRRYYADTSKSDSKSKQVVAQGTENEQRVRVRRARASDVPRVLRFVRENVRVAFPVLGSPPPPHNMILNDYVTRALAQGNVN</sequence>
<proteinExistence type="predicted"/>
<dbReference type="Proteomes" id="UP001153714">
    <property type="component" value="Chromosome 4"/>
</dbReference>
<keyword evidence="3" id="KW-1185">Reference proteome</keyword>
<feature type="region of interest" description="Disordered" evidence="1">
    <location>
        <begin position="35"/>
        <end position="60"/>
    </location>
</feature>
<accession>A0A9N9R8U2</accession>
<reference evidence="2" key="2">
    <citation type="submission" date="2022-10" db="EMBL/GenBank/DDBJ databases">
        <authorList>
            <consortium name="ENA_rothamsted_submissions"/>
            <consortium name="culmorum"/>
            <person name="King R."/>
        </authorList>
    </citation>
    <scope>NUCLEOTIDE SEQUENCE</scope>
</reference>